<dbReference type="EMBL" id="MK500412">
    <property type="protein sequence ID" value="QBK89289.1"/>
    <property type="molecule type" value="Genomic_DNA"/>
</dbReference>
<feature type="transmembrane region" description="Helical" evidence="1">
    <location>
        <begin position="37"/>
        <end position="56"/>
    </location>
</feature>
<feature type="domain" description="Minor capsid protein P9 transmembrane helices" evidence="2">
    <location>
        <begin position="6"/>
        <end position="77"/>
    </location>
</feature>
<sequence length="306" mass="36331">MSREEFWLDNYKNLYNNGNYKKFIPQSNTPMVEKLNALTRLSIYSIILIIILILIFKRFHYLLYFPITFIVIIVIIYNISKKNKYNKQKKLDKILNVKRVKDDIRKRNILEQYKHDGDIELENDLLSRGQSSLLRNLHPSAISPSDKYKSASHIKNYNVEAGYIDSNGDLRSGPKYNAYPHSSNKQLPYSIQNMERYRKDTCRKPTKDNPLMNPDITQYNAGDIPVACNADDEDINEETRVFFNHDLFQDVGELWEKKNSQRQFYTLPNTGIPNRQVDFAKWLYNWPSCRSDNSYCLRYEDLRRKR</sequence>
<evidence type="ECO:0000256" key="1">
    <source>
        <dbReference type="SAM" id="Phobius"/>
    </source>
</evidence>
<dbReference type="InterPro" id="IPR043915">
    <property type="entry name" value="P9_TM"/>
</dbReference>
<evidence type="ECO:0000259" key="2">
    <source>
        <dbReference type="Pfam" id="PF19066"/>
    </source>
</evidence>
<protein>
    <recommendedName>
        <fullName evidence="2">Minor capsid protein P9 transmembrane helices domain-containing protein</fullName>
    </recommendedName>
</protein>
<reference evidence="3" key="1">
    <citation type="journal article" date="2019" name="MBio">
        <title>Virus Genomes from Deep Sea Sediments Expand the Ocean Megavirome and Support Independent Origins of Viral Gigantism.</title>
        <authorList>
            <person name="Backstrom D."/>
            <person name="Yutin N."/>
            <person name="Jorgensen S.L."/>
            <person name="Dharamshi J."/>
            <person name="Homa F."/>
            <person name="Zaremba-Niedwiedzka K."/>
            <person name="Spang A."/>
            <person name="Wolf Y.I."/>
            <person name="Koonin E.V."/>
            <person name="Ettema T.J."/>
        </authorList>
    </citation>
    <scope>NUCLEOTIDE SEQUENCE</scope>
</reference>
<proteinExistence type="predicted"/>
<evidence type="ECO:0000313" key="3">
    <source>
        <dbReference type="EMBL" id="QBK89289.1"/>
    </source>
</evidence>
<gene>
    <name evidence="3" type="ORF">LCMiAC02_03840</name>
</gene>
<keyword evidence="1" id="KW-0812">Transmembrane</keyword>
<dbReference type="Pfam" id="PF19066">
    <property type="entry name" value="P9_TM"/>
    <property type="match status" value="1"/>
</dbReference>
<accession>A0A4D5XEW3</accession>
<keyword evidence="1" id="KW-0472">Membrane</keyword>
<name>A0A4D5XEW3_9VIRU</name>
<keyword evidence="1" id="KW-1133">Transmembrane helix</keyword>
<feature type="transmembrane region" description="Helical" evidence="1">
    <location>
        <begin position="62"/>
        <end position="80"/>
    </location>
</feature>
<organism evidence="3">
    <name type="scientific">Mimivirus LCMiAC02</name>
    <dbReference type="NCBI Taxonomy" id="2506609"/>
    <lineage>
        <taxon>Viruses</taxon>
        <taxon>Varidnaviria</taxon>
        <taxon>Bamfordvirae</taxon>
        <taxon>Nucleocytoviricota</taxon>
        <taxon>Megaviricetes</taxon>
        <taxon>Imitervirales</taxon>
        <taxon>Mimiviridae</taxon>
        <taxon>Klosneuvirinae</taxon>
    </lineage>
</organism>